<dbReference type="Pfam" id="PF01401">
    <property type="entry name" value="Peptidase_M2"/>
    <property type="match status" value="1"/>
</dbReference>
<keyword evidence="3 6" id="KW-1015">Disulfide bond</keyword>
<dbReference type="CDD" id="cd06461">
    <property type="entry name" value="M2_ACE"/>
    <property type="match status" value="1"/>
</dbReference>
<name>A0AAD4NEZ9_9BILA</name>
<evidence type="ECO:0000313" key="12">
    <source>
        <dbReference type="Proteomes" id="UP001201812"/>
    </source>
</evidence>
<feature type="chain" id="PRO_5042100605" description="Angiotensin-converting enzyme" evidence="10">
    <location>
        <begin position="25"/>
        <end position="870"/>
    </location>
</feature>
<dbReference type="GO" id="GO:0008241">
    <property type="term" value="F:peptidyl-dipeptidase activity"/>
    <property type="evidence" value="ECO:0007669"/>
    <property type="project" value="InterPro"/>
</dbReference>
<dbReference type="GO" id="GO:0004180">
    <property type="term" value="F:carboxypeptidase activity"/>
    <property type="evidence" value="ECO:0007669"/>
    <property type="project" value="UniProtKB-KW"/>
</dbReference>
<dbReference type="GO" id="GO:0016020">
    <property type="term" value="C:membrane"/>
    <property type="evidence" value="ECO:0007669"/>
    <property type="project" value="InterPro"/>
</dbReference>
<evidence type="ECO:0000256" key="3">
    <source>
        <dbReference type="ARBA" id="ARBA00023157"/>
    </source>
</evidence>
<keyword evidence="8" id="KW-0862">Zinc</keyword>
<keyword evidence="8" id="KW-0378">Hydrolase</keyword>
<dbReference type="PANTHER" id="PTHR10514">
    <property type="entry name" value="ANGIOTENSIN-CONVERTING ENZYME"/>
    <property type="match status" value="1"/>
</dbReference>
<evidence type="ECO:0000256" key="10">
    <source>
        <dbReference type="SAM" id="SignalP"/>
    </source>
</evidence>
<dbReference type="PRINTS" id="PR00791">
    <property type="entry name" value="PEPDIPTASEA"/>
</dbReference>
<evidence type="ECO:0000256" key="1">
    <source>
        <dbReference type="ARBA" id="ARBA00008139"/>
    </source>
</evidence>
<dbReference type="EC" id="3.4.-.-" evidence="8"/>
<evidence type="ECO:0000256" key="7">
    <source>
        <dbReference type="PROSITE-ProRule" id="PRU01355"/>
    </source>
</evidence>
<evidence type="ECO:0000256" key="9">
    <source>
        <dbReference type="SAM" id="MobiDB-lite"/>
    </source>
</evidence>
<organism evidence="11 12">
    <name type="scientific">Ditylenchus destructor</name>
    <dbReference type="NCBI Taxonomy" id="166010"/>
    <lineage>
        <taxon>Eukaryota</taxon>
        <taxon>Metazoa</taxon>
        <taxon>Ecdysozoa</taxon>
        <taxon>Nematoda</taxon>
        <taxon>Chromadorea</taxon>
        <taxon>Rhabditida</taxon>
        <taxon>Tylenchina</taxon>
        <taxon>Tylenchomorpha</taxon>
        <taxon>Sphaerularioidea</taxon>
        <taxon>Anguinidae</taxon>
        <taxon>Anguininae</taxon>
        <taxon>Ditylenchus</taxon>
    </lineage>
</organism>
<proteinExistence type="inferred from homology"/>
<evidence type="ECO:0000256" key="8">
    <source>
        <dbReference type="RuleBase" id="RU361144"/>
    </source>
</evidence>
<evidence type="ECO:0000313" key="11">
    <source>
        <dbReference type="EMBL" id="KAI1725833.1"/>
    </source>
</evidence>
<dbReference type="GO" id="GO:0008237">
    <property type="term" value="F:metallopeptidase activity"/>
    <property type="evidence" value="ECO:0007669"/>
    <property type="project" value="UniProtKB-KW"/>
</dbReference>
<comment type="caution">
    <text evidence="11">The sequence shown here is derived from an EMBL/GenBank/DDBJ whole genome shotgun (WGS) entry which is preliminary data.</text>
</comment>
<feature type="compositionally biased region" description="Low complexity" evidence="9">
    <location>
        <begin position="817"/>
        <end position="831"/>
    </location>
</feature>
<dbReference type="InterPro" id="IPR001548">
    <property type="entry name" value="Peptidase_M2"/>
</dbReference>
<keyword evidence="8" id="KW-0479">Metal-binding</keyword>
<keyword evidence="2 10" id="KW-0732">Signal</keyword>
<reference evidence="11" key="1">
    <citation type="submission" date="2022-01" db="EMBL/GenBank/DDBJ databases">
        <title>Genome Sequence Resource for Two Populations of Ditylenchus destructor, the Migratory Endoparasitic Phytonematode.</title>
        <authorList>
            <person name="Zhang H."/>
            <person name="Lin R."/>
            <person name="Xie B."/>
        </authorList>
    </citation>
    <scope>NUCLEOTIDE SEQUENCE</scope>
    <source>
        <strain evidence="11">BazhouSP</strain>
    </source>
</reference>
<keyword evidence="8" id="KW-0482">Metalloprotease</keyword>
<keyword evidence="8" id="KW-0645">Protease</keyword>
<dbReference type="GO" id="GO:0046872">
    <property type="term" value="F:metal ion binding"/>
    <property type="evidence" value="ECO:0007669"/>
    <property type="project" value="UniProtKB-KW"/>
</dbReference>
<dbReference type="EMBL" id="JAKKPZ010000002">
    <property type="protein sequence ID" value="KAI1725833.1"/>
    <property type="molecule type" value="Genomic_DNA"/>
</dbReference>
<evidence type="ECO:0000256" key="5">
    <source>
        <dbReference type="PIRSR" id="PIRSR601548-2"/>
    </source>
</evidence>
<dbReference type="Proteomes" id="UP001201812">
    <property type="component" value="Unassembled WGS sequence"/>
</dbReference>
<comment type="cofactor">
    <cofactor evidence="8">
        <name>Zn(2+)</name>
        <dbReference type="ChEBI" id="CHEBI:29105"/>
    </cofactor>
    <text evidence="8">Binds 1 zinc ion per subunit.</text>
</comment>
<protein>
    <recommendedName>
        <fullName evidence="8">Angiotensin-converting enzyme</fullName>
        <ecNumber evidence="8">3.4.-.-</ecNumber>
    </recommendedName>
</protein>
<feature type="signal peptide" evidence="10">
    <location>
        <begin position="1"/>
        <end position="24"/>
    </location>
</feature>
<dbReference type="SUPFAM" id="SSF55486">
    <property type="entry name" value="Metalloproteases ('zincins'), catalytic domain"/>
    <property type="match status" value="1"/>
</dbReference>
<evidence type="ECO:0000256" key="2">
    <source>
        <dbReference type="ARBA" id="ARBA00022729"/>
    </source>
</evidence>
<sequence length="870" mass="97189">MGNIRGYLWLSVTALLLSVYYSQAKELFDDLSVEDYSESVEPTKPDGVDNEAIQQLIDKFLNKGTLEEVKEEKVNKEAQALVNSSAYWSLDNLVPEHSIGDSGKAAEWLRGYTVELEKILHQVAFAGWNYFTSASPITKQYLEEAEEIARLFLKSTARQARQFDVTTFADPNPSSVASQIELVMKEGMNALNSDDLNEYNRLLVKINQVYTSTAICELASKEGTPCLIKFSDFHSLLQNSHDIKETLDWWNSWRGAAGGNLTEAYSNLIEITNKAAKLNGFTNGGAMWRSVFEMPDKNGQPQNDIQAQVENCYQQILPFYKQLHAYFRPRLASIYVKNGKSEDMHQPSGITKDGPLPAHLLKSLSGESWSGHYELTKPFSDVMEDEPKTSMQILENFRSQNYTSRTMFIKVYRFMKYLGFEHLPPTVWKKSIFSRNWSKDMICNPATAYDMVNGDDYRIKVCAQLSESDFAHAHSLMAQLYSKYSARHQPLLLRESPNPAISSALSGAFQLLASNFDYLKAQKLIDEKTDRSEPAEINRLYKEALDRVVYLPFAVVADKWRYSAFEGAVNKDNWSELWWKLREQYQGIKGPSGSAQDQAASAFDAVVSPAITQQHAPALRNFISYVAQFQILNKLCADSNRTSTSLSQGCIPNKETMKTVIDTLSMGGAISWVDALERMTGSRQLDAGPLLQYYEPLISWLSNINQHEQVVLGWEGTAGEQFTPNEIPDLRDGSVIGEQGQVLPGEDRIAYPGGSCVNGQECLLDSVCNGSICVCNASFYTLQIADTYNCVPGNPALAGFADPNQGGLIIALNPNNASSPAESTTETTMSETKSEAESKIHANGAVRLERWWSTMVLAASLFISVIYCFL</sequence>
<evidence type="ECO:0000256" key="6">
    <source>
        <dbReference type="PIRSR" id="PIRSR601548-4"/>
    </source>
</evidence>
<evidence type="ECO:0000256" key="4">
    <source>
        <dbReference type="ARBA" id="ARBA00023180"/>
    </source>
</evidence>
<feature type="disulfide bond" evidence="6">
    <location>
        <begin position="216"/>
        <end position="226"/>
    </location>
</feature>
<accession>A0AAD4NEZ9</accession>
<feature type="binding site" evidence="5">
    <location>
        <position position="620"/>
    </location>
    <ligand>
        <name>chloride</name>
        <dbReference type="ChEBI" id="CHEBI:17996"/>
        <label>1</label>
    </ligand>
</feature>
<feature type="region of interest" description="Disordered" evidence="9">
    <location>
        <begin position="815"/>
        <end position="836"/>
    </location>
</feature>
<keyword evidence="4 8" id="KW-0325">Glycoprotein</keyword>
<gene>
    <name evidence="11" type="ORF">DdX_02515</name>
</gene>
<comment type="similarity">
    <text evidence="1 7 8">Belongs to the peptidase M2 family.</text>
</comment>
<dbReference type="PANTHER" id="PTHR10514:SF27">
    <property type="entry name" value="ANGIOTENSIN-CONVERTING ENZYME"/>
    <property type="match status" value="1"/>
</dbReference>
<feature type="disulfide bond" evidence="6">
    <location>
        <begin position="443"/>
        <end position="462"/>
    </location>
</feature>
<dbReference type="GO" id="GO:0006508">
    <property type="term" value="P:proteolysis"/>
    <property type="evidence" value="ECO:0007669"/>
    <property type="project" value="UniProtKB-KW"/>
</dbReference>
<dbReference type="PROSITE" id="PS52011">
    <property type="entry name" value="PEPTIDASE_M2"/>
    <property type="match status" value="1"/>
</dbReference>
<comment type="caution">
    <text evidence="7">Lacks conserved residue(s) required for the propagation of feature annotation.</text>
</comment>
<dbReference type="AlphaFoldDB" id="A0AAD4NEZ9"/>
<keyword evidence="8" id="KW-0121">Carboxypeptidase</keyword>
<keyword evidence="12" id="KW-1185">Reference proteome</keyword>